<proteinExistence type="predicted"/>
<sequence>MRWDMVHQQLATYLS</sequence>
<gene>
    <name evidence="1" type="ORF">EJF14_70066</name>
</gene>
<keyword evidence="2" id="KW-1185">Reference proteome</keyword>
<organism evidence="1 2">
    <name type="scientific">Clavispora lusitaniae</name>
    <name type="common">Candida lusitaniae</name>
    <dbReference type="NCBI Taxonomy" id="36911"/>
    <lineage>
        <taxon>Eukaryota</taxon>
        <taxon>Fungi</taxon>
        <taxon>Dikarya</taxon>
        <taxon>Ascomycota</taxon>
        <taxon>Saccharomycotina</taxon>
        <taxon>Pichiomycetes</taxon>
        <taxon>Metschnikowiaceae</taxon>
        <taxon>Clavispora</taxon>
    </lineage>
</organism>
<dbReference type="EMBL" id="CP038490">
    <property type="protein sequence ID" value="QFZ30004.1"/>
    <property type="molecule type" value="Genomic_DNA"/>
</dbReference>
<accession>A0ACD0WR64</accession>
<name>A0ACD0WR64_CLALS</name>
<dbReference type="Proteomes" id="UP000326582">
    <property type="component" value="Chromosome 7"/>
</dbReference>
<reference evidence="2" key="1">
    <citation type="journal article" date="2019" name="MBio">
        <title>Comparative genomics for the elucidation of multidrug resistance (MDR) in Candida lusitaniae.</title>
        <authorList>
            <person name="Kannan A."/>
            <person name="Asner S.A."/>
            <person name="Trachsel E."/>
            <person name="Kelly S."/>
            <person name="Parker J."/>
            <person name="Sanglard D."/>
        </authorList>
    </citation>
    <scope>NUCLEOTIDE SEQUENCE [LARGE SCALE GENOMIC DNA]</scope>
    <source>
        <strain evidence="2">P1</strain>
    </source>
</reference>
<evidence type="ECO:0000313" key="1">
    <source>
        <dbReference type="EMBL" id="QFZ30004.1"/>
    </source>
</evidence>
<evidence type="ECO:0000313" key="2">
    <source>
        <dbReference type="Proteomes" id="UP000326582"/>
    </source>
</evidence>
<protein>
    <submittedName>
        <fullName evidence="1">Uncharacterized protein</fullName>
    </submittedName>
</protein>